<organism evidence="1 2">
    <name type="scientific">Cryptosporangium minutisporangium</name>
    <dbReference type="NCBI Taxonomy" id="113569"/>
    <lineage>
        <taxon>Bacteria</taxon>
        <taxon>Bacillati</taxon>
        <taxon>Actinomycetota</taxon>
        <taxon>Actinomycetes</taxon>
        <taxon>Cryptosporangiales</taxon>
        <taxon>Cryptosporangiaceae</taxon>
        <taxon>Cryptosporangium</taxon>
    </lineage>
</organism>
<evidence type="ECO:0000313" key="2">
    <source>
        <dbReference type="Proteomes" id="UP001501676"/>
    </source>
</evidence>
<reference evidence="2" key="1">
    <citation type="journal article" date="2019" name="Int. J. Syst. Evol. Microbiol.">
        <title>The Global Catalogue of Microorganisms (GCM) 10K type strain sequencing project: providing services to taxonomists for standard genome sequencing and annotation.</title>
        <authorList>
            <consortium name="The Broad Institute Genomics Platform"/>
            <consortium name="The Broad Institute Genome Sequencing Center for Infectious Disease"/>
            <person name="Wu L."/>
            <person name="Ma J."/>
        </authorList>
    </citation>
    <scope>NUCLEOTIDE SEQUENCE [LARGE SCALE GENOMIC DNA]</scope>
    <source>
        <strain evidence="2">JCM 9458</strain>
    </source>
</reference>
<protein>
    <submittedName>
        <fullName evidence="1">Uncharacterized protein</fullName>
    </submittedName>
</protein>
<gene>
    <name evidence="1" type="ORF">GCM10020369_06780</name>
</gene>
<evidence type="ECO:0000313" key="1">
    <source>
        <dbReference type="EMBL" id="GAA3382928.1"/>
    </source>
</evidence>
<proteinExistence type="predicted"/>
<sequence length="66" mass="7264">MRYAQLPEFIELVATTDVDVECVVECDVVRRTAQAPRQVYFKTYPGGTLARRLPPPPSTDADPAAA</sequence>
<name>A0ABP6SR88_9ACTN</name>
<keyword evidence="2" id="KW-1185">Reference proteome</keyword>
<dbReference type="EMBL" id="BAAAYN010000004">
    <property type="protein sequence ID" value="GAA3382928.1"/>
    <property type="molecule type" value="Genomic_DNA"/>
</dbReference>
<dbReference type="Proteomes" id="UP001501676">
    <property type="component" value="Unassembled WGS sequence"/>
</dbReference>
<comment type="caution">
    <text evidence="1">The sequence shown here is derived from an EMBL/GenBank/DDBJ whole genome shotgun (WGS) entry which is preliminary data.</text>
</comment>
<accession>A0ABP6SR88</accession>